<protein>
    <submittedName>
        <fullName evidence="1">Uncharacterized protein</fullName>
    </submittedName>
</protein>
<evidence type="ECO:0000313" key="2">
    <source>
        <dbReference type="Proteomes" id="UP001216899"/>
    </source>
</evidence>
<sequence>MGAAMSERNEGGRPAKTLSYEQEVQLEALASVLTIEQIAHRFGMSRSTLSKIMAEDPEIRARFDMGKAKAIEEIGGKLMDKCRKGDTASIIFFLKTQAGWRETSKVELSGPEGGPVQTLDVSKLSDATLAEMLAVADAQKEDLPGD</sequence>
<reference evidence="1 2" key="1">
    <citation type="submission" date="2023-02" db="EMBL/GenBank/DDBJ databases">
        <title>Whole genome sequenc of Paracoccus marcusii MBLB0836.</title>
        <authorList>
            <person name="Seo M.-J."/>
            <person name="Cho E.-S."/>
            <person name="Hwang C.Y."/>
        </authorList>
    </citation>
    <scope>NUCLEOTIDE SEQUENCE [LARGE SCALE GENOMIC DNA]</scope>
    <source>
        <strain evidence="1 2">MBLB0836</strain>
    </source>
</reference>
<dbReference type="Gene3D" id="1.10.10.60">
    <property type="entry name" value="Homeodomain-like"/>
    <property type="match status" value="1"/>
</dbReference>
<dbReference type="Proteomes" id="UP001216899">
    <property type="component" value="Chromosome"/>
</dbReference>
<name>A0ABY7UP01_9RHOB</name>
<organism evidence="1 2">
    <name type="scientific">Paracoccus marcusii</name>
    <dbReference type="NCBI Taxonomy" id="59779"/>
    <lineage>
        <taxon>Bacteria</taxon>
        <taxon>Pseudomonadati</taxon>
        <taxon>Pseudomonadota</taxon>
        <taxon>Alphaproteobacteria</taxon>
        <taxon>Rhodobacterales</taxon>
        <taxon>Paracoccaceae</taxon>
        <taxon>Paracoccus</taxon>
    </lineage>
</organism>
<evidence type="ECO:0000313" key="1">
    <source>
        <dbReference type="EMBL" id="WDA11657.1"/>
    </source>
</evidence>
<keyword evidence="2" id="KW-1185">Reference proteome</keyword>
<proteinExistence type="predicted"/>
<dbReference type="EMBL" id="CP117466">
    <property type="protein sequence ID" value="WDA11657.1"/>
    <property type="molecule type" value="Genomic_DNA"/>
</dbReference>
<gene>
    <name evidence="1" type="ORF">PRL19_10130</name>
</gene>
<accession>A0ABY7UP01</accession>
<dbReference type="RefSeq" id="WP_273742864.1">
    <property type="nucleotide sequence ID" value="NZ_CP117466.1"/>
</dbReference>